<accession>A0ABZ2Y5J4</accession>
<dbReference type="Pfam" id="PF01548">
    <property type="entry name" value="DEDD_Tnp_IS110"/>
    <property type="match status" value="1"/>
</dbReference>
<dbReference type="PANTHER" id="PTHR33055">
    <property type="entry name" value="TRANSPOSASE FOR INSERTION SEQUENCE ELEMENT IS1111A"/>
    <property type="match status" value="1"/>
</dbReference>
<gene>
    <name evidence="4" type="ORF">QBE51_14140</name>
</gene>
<dbReference type="Proteomes" id="UP001486565">
    <property type="component" value="Chromosome"/>
</dbReference>
<keyword evidence="5" id="KW-1185">Reference proteome</keyword>
<feature type="domain" description="Transposase IS116/IS110/IS902 C-terminal" evidence="3">
    <location>
        <begin position="286"/>
        <end position="368"/>
    </location>
</feature>
<evidence type="ECO:0000259" key="3">
    <source>
        <dbReference type="Pfam" id="PF02371"/>
    </source>
</evidence>
<dbReference type="Pfam" id="PF02371">
    <property type="entry name" value="Transposase_20"/>
    <property type="match status" value="1"/>
</dbReference>
<dbReference type="EMBL" id="CP121687">
    <property type="protein sequence ID" value="WZL69894.1"/>
    <property type="molecule type" value="Genomic_DNA"/>
</dbReference>
<name>A0ABZ2Y5J4_9FIRM</name>
<evidence type="ECO:0000256" key="1">
    <source>
        <dbReference type="SAM" id="Coils"/>
    </source>
</evidence>
<feature type="coiled-coil region" evidence="1">
    <location>
        <begin position="247"/>
        <end position="281"/>
    </location>
</feature>
<evidence type="ECO:0000313" key="4">
    <source>
        <dbReference type="EMBL" id="WZL69894.1"/>
    </source>
</evidence>
<dbReference type="InterPro" id="IPR003346">
    <property type="entry name" value="Transposase_20"/>
</dbReference>
<evidence type="ECO:0000313" key="5">
    <source>
        <dbReference type="Proteomes" id="UP001486565"/>
    </source>
</evidence>
<evidence type="ECO:0000259" key="2">
    <source>
        <dbReference type="Pfam" id="PF01548"/>
    </source>
</evidence>
<sequence>MKRTQNEKILQMKSETLVVGIDVGKDTHYSRAIDNRGVELGKLLRFSNTKQGYEALDSWMQKIMQEHGKTEAIVGFEPTGHYWFTLGDHLQKEGHRLGIVNPFHVKCARELDDNSPTKNDRKDPKTIAMLVKDGRYRDVYIPEDLFQELREAVIERERLLEQEIALSNQVIRWLDIRFPEFNEVFKDWSGTAAWLTLKSYPTPAKVMAAGVKGIVDTWRKGMKKPSHKKAERLIKAASESIGRMAGSEAAEASLQNLMTQYELIKQQKREIESLMQELMLRIPNASKLAAIKGIGMVTAAVIVSEIGDIHRFQDPRQIQKMAGLSLRENSSGRHKGKTTISKRGRKRLREGLFRGIITMLATNQEFRVMHQKNLTREKNPLTKMESIIALCGKLIRVMYVILTKGHDYDANKMMNDMNRSMKAA</sequence>
<dbReference type="InterPro" id="IPR002525">
    <property type="entry name" value="Transp_IS110-like_N"/>
</dbReference>
<dbReference type="NCBIfam" id="NF033542">
    <property type="entry name" value="transpos_IS110"/>
    <property type="match status" value="1"/>
</dbReference>
<feature type="domain" description="Transposase IS110-like N-terminal" evidence="2">
    <location>
        <begin position="19"/>
        <end position="179"/>
    </location>
</feature>
<dbReference type="PANTHER" id="PTHR33055:SF13">
    <property type="entry name" value="TRANSPOSASE"/>
    <property type="match status" value="1"/>
</dbReference>
<dbReference type="InterPro" id="IPR047650">
    <property type="entry name" value="Transpos_IS110"/>
</dbReference>
<dbReference type="RefSeq" id="WP_341876881.1">
    <property type="nucleotide sequence ID" value="NZ_CP121687.1"/>
</dbReference>
<organism evidence="4 5">
    <name type="scientific">Defluviitalea saccharophila</name>
    <dbReference type="NCBI Taxonomy" id="879970"/>
    <lineage>
        <taxon>Bacteria</taxon>
        <taxon>Bacillati</taxon>
        <taxon>Bacillota</taxon>
        <taxon>Clostridia</taxon>
        <taxon>Lachnospirales</taxon>
        <taxon>Defluviitaleaceae</taxon>
        <taxon>Defluviitalea</taxon>
    </lineage>
</organism>
<reference evidence="4 5" key="1">
    <citation type="submission" date="2023-03" db="EMBL/GenBank/DDBJ databases">
        <title>Novel Species.</title>
        <authorList>
            <person name="Ma S."/>
        </authorList>
    </citation>
    <scope>NUCLEOTIDE SEQUENCE [LARGE SCALE GENOMIC DNA]</scope>
    <source>
        <strain evidence="4 5">LIND6LT2</strain>
    </source>
</reference>
<proteinExistence type="predicted"/>
<keyword evidence="1" id="KW-0175">Coiled coil</keyword>
<protein>
    <submittedName>
        <fullName evidence="4">IS110 family transposase</fullName>
    </submittedName>
</protein>